<feature type="region of interest" description="Disordered" evidence="1">
    <location>
        <begin position="68"/>
        <end position="106"/>
    </location>
</feature>
<organism evidence="2 3">
    <name type="scientific">Citricoccus parietis</name>
    <dbReference type="NCBI Taxonomy" id="592307"/>
    <lineage>
        <taxon>Bacteria</taxon>
        <taxon>Bacillati</taxon>
        <taxon>Actinomycetota</taxon>
        <taxon>Actinomycetes</taxon>
        <taxon>Micrococcales</taxon>
        <taxon>Micrococcaceae</taxon>
        <taxon>Citricoccus</taxon>
    </lineage>
</organism>
<evidence type="ECO:0008006" key="4">
    <source>
        <dbReference type="Google" id="ProtNLM"/>
    </source>
</evidence>
<comment type="caution">
    <text evidence="2">The sequence shown here is derived from an EMBL/GenBank/DDBJ whole genome shotgun (WGS) entry which is preliminary data.</text>
</comment>
<reference evidence="2 3" key="1">
    <citation type="submission" date="2024-09" db="EMBL/GenBank/DDBJ databases">
        <authorList>
            <person name="Sun Q."/>
            <person name="Mori K."/>
        </authorList>
    </citation>
    <scope>NUCLEOTIDE SEQUENCE [LARGE SCALE GENOMIC DNA]</scope>
    <source>
        <strain evidence="2 3">CCM 7609</strain>
    </source>
</reference>
<feature type="compositionally biased region" description="Polar residues" evidence="1">
    <location>
        <begin position="77"/>
        <end position="88"/>
    </location>
</feature>
<gene>
    <name evidence="2" type="ORF">ACFFX0_01420</name>
</gene>
<evidence type="ECO:0000256" key="1">
    <source>
        <dbReference type="SAM" id="MobiDB-lite"/>
    </source>
</evidence>
<evidence type="ECO:0000313" key="3">
    <source>
        <dbReference type="Proteomes" id="UP001589575"/>
    </source>
</evidence>
<protein>
    <recommendedName>
        <fullName evidence="4">HTH merR-type domain-containing protein</fullName>
    </recommendedName>
</protein>
<sequence length="106" mass="11879">MAGVPATPKLRGPLYRYSEQQIWALTAILRRIEKLGLDQTVRWLLPLRHPNGDRDPAALQDRLVTLAKNSAGPCRTDPSNTMSSTSKTRLSRPPRTRAKTDESTNQ</sequence>
<dbReference type="EMBL" id="JBHMFI010000001">
    <property type="protein sequence ID" value="MFB9069924.1"/>
    <property type="molecule type" value="Genomic_DNA"/>
</dbReference>
<dbReference type="Proteomes" id="UP001589575">
    <property type="component" value="Unassembled WGS sequence"/>
</dbReference>
<name>A0ABV5FTE5_9MICC</name>
<keyword evidence="3" id="KW-1185">Reference proteome</keyword>
<evidence type="ECO:0000313" key="2">
    <source>
        <dbReference type="EMBL" id="MFB9069924.1"/>
    </source>
</evidence>
<proteinExistence type="predicted"/>
<accession>A0ABV5FTE5</accession>